<dbReference type="Pfam" id="PF22692">
    <property type="entry name" value="LlgE_F_G_D1"/>
    <property type="match status" value="1"/>
</dbReference>
<dbReference type="Proteomes" id="UP000005307">
    <property type="component" value="Chromosome"/>
</dbReference>
<organism evidence="9 10">
    <name type="scientific">Octadecabacter antarcticus 307</name>
    <dbReference type="NCBI Taxonomy" id="391626"/>
    <lineage>
        <taxon>Bacteria</taxon>
        <taxon>Pseudomonadati</taxon>
        <taxon>Pseudomonadota</taxon>
        <taxon>Alphaproteobacteria</taxon>
        <taxon>Rhodobacterales</taxon>
        <taxon>Roseobacteraceae</taxon>
        <taxon>Octadecabacter</taxon>
    </lineage>
</organism>
<keyword evidence="10" id="KW-1185">Reference proteome</keyword>
<protein>
    <recommendedName>
        <fullName evidence="5 6">Flagellar basal-body rod protein FlgF</fullName>
    </recommendedName>
</protein>
<dbReference type="AlphaFoldDB" id="M9RFF6"/>
<name>M9RFF6_9RHOB</name>
<reference evidence="9 10" key="1">
    <citation type="journal article" date="2013" name="PLoS ONE">
        <title>Poles Apart: Arctic and Antarctic Octadecabacter strains Share High Genome Plasticity and a New Type of Xanthorhodopsin.</title>
        <authorList>
            <person name="Vollmers J."/>
            <person name="Voget S."/>
            <person name="Dietrich S."/>
            <person name="Gollnow K."/>
            <person name="Smits M."/>
            <person name="Meyer K."/>
            <person name="Brinkhoff T."/>
            <person name="Simon M."/>
            <person name="Daniel R."/>
        </authorList>
    </citation>
    <scope>NUCLEOTIDE SEQUENCE [LARGE SCALE GENOMIC DNA]</scope>
    <source>
        <strain evidence="9 10">307</strain>
    </source>
</reference>
<evidence type="ECO:0000256" key="6">
    <source>
        <dbReference type="RuleBase" id="RU362116"/>
    </source>
</evidence>
<proteinExistence type="inferred from homology"/>
<evidence type="ECO:0000256" key="1">
    <source>
        <dbReference type="ARBA" id="ARBA00004117"/>
    </source>
</evidence>
<dbReference type="PANTHER" id="PTHR30435:SF18">
    <property type="entry name" value="FLAGELLAR BASAL-BODY ROD PROTEIN FLGF"/>
    <property type="match status" value="1"/>
</dbReference>
<evidence type="ECO:0000256" key="3">
    <source>
        <dbReference type="ARBA" id="ARBA00023143"/>
    </source>
</evidence>
<dbReference type="NCBIfam" id="TIGR03506">
    <property type="entry name" value="FlgEFG_subfam"/>
    <property type="match status" value="1"/>
</dbReference>
<dbReference type="EMBL" id="CP003740">
    <property type="protein sequence ID" value="AGI68545.1"/>
    <property type="molecule type" value="Genomic_DNA"/>
</dbReference>
<evidence type="ECO:0000259" key="8">
    <source>
        <dbReference type="Pfam" id="PF22692"/>
    </source>
</evidence>
<dbReference type="SUPFAM" id="SSF117143">
    <property type="entry name" value="Flagellar hook protein flgE"/>
    <property type="match status" value="1"/>
</dbReference>
<keyword evidence="9" id="KW-0966">Cell projection</keyword>
<dbReference type="eggNOG" id="COG4787">
    <property type="taxonomic scope" value="Bacteria"/>
</dbReference>
<feature type="domain" description="Flagellar basal-body/hook protein C-terminal" evidence="7">
    <location>
        <begin position="203"/>
        <end position="243"/>
    </location>
</feature>
<dbReference type="InterPro" id="IPR010930">
    <property type="entry name" value="Flg_bb/hook_C_dom"/>
</dbReference>
<dbReference type="KEGG" id="oat:OAN307_c29950"/>
<sequence>MDRNIHIALNSMRNLSTEMRVNAQNMANLNVPGFRADLTVTREASFLTSLDQYQSRVYSQQSQEALFSDDAGSLQSTGSEMDTAIRGNGYFFVEPALGGDAALSRRGDLGFDDGRFLVDGAGNRLLDTELAPIQMPPTRRIVVEETGQIQMELMGTPEGTLVAGPIIATSMAEGISLIKSPDGHIRPSNNTELPEPDQRARIAQGFLESSNVNTISALIKNIESQRHFEMSVKFIALAKEIDEGGSRIMRLPQ</sequence>
<dbReference type="PANTHER" id="PTHR30435">
    <property type="entry name" value="FLAGELLAR PROTEIN"/>
    <property type="match status" value="1"/>
</dbReference>
<keyword evidence="9" id="KW-0969">Cilium</keyword>
<keyword evidence="9" id="KW-0282">Flagellum</keyword>
<dbReference type="HOGENOM" id="CLU_013687_1_0_5"/>
<evidence type="ECO:0000313" key="9">
    <source>
        <dbReference type="EMBL" id="AGI68545.1"/>
    </source>
</evidence>
<comment type="subcellular location">
    <subcellularLocation>
        <location evidence="1 6">Bacterial flagellum basal body</location>
    </subcellularLocation>
</comment>
<gene>
    <name evidence="9" type="ORF">OAN307_c29950</name>
</gene>
<dbReference type="InterPro" id="IPR037925">
    <property type="entry name" value="FlgE/F/G-like"/>
</dbReference>
<dbReference type="GO" id="GO:0030694">
    <property type="term" value="C:bacterial-type flagellum basal body, rod"/>
    <property type="evidence" value="ECO:0007669"/>
    <property type="project" value="UniProtKB-UniRule"/>
</dbReference>
<evidence type="ECO:0000259" key="7">
    <source>
        <dbReference type="Pfam" id="PF06429"/>
    </source>
</evidence>
<feature type="domain" description="Flagellar hook protein FlgE/F/G-like D1" evidence="8">
    <location>
        <begin position="84"/>
        <end position="150"/>
    </location>
</feature>
<dbReference type="STRING" id="391626.OAN307_c29950"/>
<keyword evidence="3 6" id="KW-0975">Bacterial flagellum</keyword>
<comment type="subunit">
    <text evidence="4 6">The basal body constitutes a major portion of the flagellar organelle and consists of five rings (E,L,P,S, and M) mounted on a central rod. The rod consists of about 26 subunits of FlgG in the distal portion, and FlgB, FlgC and FlgF are thought to build up the proximal portion of the rod with about 6 subunits each.</text>
</comment>
<dbReference type="InterPro" id="IPR053967">
    <property type="entry name" value="LlgE_F_G-like_D1"/>
</dbReference>
<dbReference type="OrthoDB" id="9804559at2"/>
<dbReference type="Pfam" id="PF06429">
    <property type="entry name" value="Flg_bbr_C"/>
    <property type="match status" value="1"/>
</dbReference>
<dbReference type="GO" id="GO:0071978">
    <property type="term" value="P:bacterial-type flagellum-dependent swarming motility"/>
    <property type="evidence" value="ECO:0007669"/>
    <property type="project" value="TreeGrafter"/>
</dbReference>
<evidence type="ECO:0000256" key="4">
    <source>
        <dbReference type="ARBA" id="ARBA00038560"/>
    </source>
</evidence>
<evidence type="ECO:0000313" key="10">
    <source>
        <dbReference type="Proteomes" id="UP000005307"/>
    </source>
</evidence>
<evidence type="ECO:0000256" key="5">
    <source>
        <dbReference type="ARBA" id="ARBA00040228"/>
    </source>
</evidence>
<evidence type="ECO:0000256" key="2">
    <source>
        <dbReference type="ARBA" id="ARBA00009677"/>
    </source>
</evidence>
<comment type="similarity">
    <text evidence="2 6">Belongs to the flagella basal body rod proteins family.</text>
</comment>
<dbReference type="InterPro" id="IPR020013">
    <property type="entry name" value="Flagellar_FlgE/F/G"/>
</dbReference>
<accession>M9RFF6</accession>
<dbReference type="RefSeq" id="WP_015500534.1">
    <property type="nucleotide sequence ID" value="NC_020911.1"/>
</dbReference>